<dbReference type="Proteomes" id="UP001317488">
    <property type="component" value="Chromosome"/>
</dbReference>
<dbReference type="InterPro" id="IPR010982">
    <property type="entry name" value="Lambda_DNA-bd_dom_sf"/>
</dbReference>
<keyword evidence="6" id="KW-1185">Reference proteome</keyword>
<evidence type="ECO:0000256" key="1">
    <source>
        <dbReference type="ARBA" id="ARBA00023015"/>
    </source>
</evidence>
<keyword evidence="1" id="KW-0805">Transcription regulation</keyword>
<dbReference type="Gene3D" id="1.10.260.40">
    <property type="entry name" value="lambda repressor-like DNA-binding domains"/>
    <property type="match status" value="1"/>
</dbReference>
<keyword evidence="3" id="KW-0804">Transcription</keyword>
<evidence type="ECO:0000256" key="3">
    <source>
        <dbReference type="ARBA" id="ARBA00023163"/>
    </source>
</evidence>
<dbReference type="GO" id="GO:0003677">
    <property type="term" value="F:DNA binding"/>
    <property type="evidence" value="ECO:0007669"/>
    <property type="project" value="UniProtKB-KW"/>
</dbReference>
<proteinExistence type="predicted"/>
<evidence type="ECO:0000259" key="4">
    <source>
        <dbReference type="PROSITE" id="PS50932"/>
    </source>
</evidence>
<evidence type="ECO:0000313" key="6">
    <source>
        <dbReference type="Proteomes" id="UP001317488"/>
    </source>
</evidence>
<accession>A0ABY7RT24</accession>
<evidence type="ECO:0000256" key="2">
    <source>
        <dbReference type="ARBA" id="ARBA00023125"/>
    </source>
</evidence>
<organism evidence="5 6">
    <name type="scientific">Thermus antranikianii</name>
    <dbReference type="NCBI Taxonomy" id="88190"/>
    <lineage>
        <taxon>Bacteria</taxon>
        <taxon>Thermotogati</taxon>
        <taxon>Deinococcota</taxon>
        <taxon>Deinococci</taxon>
        <taxon>Thermales</taxon>
        <taxon>Thermaceae</taxon>
        <taxon>Thermus</taxon>
    </lineage>
</organism>
<protein>
    <submittedName>
        <fullName evidence="5">LacI family DNA-binding transcriptional regulator</fullName>
    </submittedName>
</protein>
<dbReference type="EMBL" id="CP046617">
    <property type="protein sequence ID" value="WCM39986.1"/>
    <property type="molecule type" value="Genomic_DNA"/>
</dbReference>
<gene>
    <name evidence="5" type="ORF">GO600_07710</name>
</gene>
<dbReference type="PROSITE" id="PS50932">
    <property type="entry name" value="HTH_LACI_2"/>
    <property type="match status" value="1"/>
</dbReference>
<dbReference type="Gene3D" id="3.40.50.2300">
    <property type="match status" value="2"/>
</dbReference>
<dbReference type="CDD" id="cd01392">
    <property type="entry name" value="HTH_LacI"/>
    <property type="match status" value="1"/>
</dbReference>
<dbReference type="InterPro" id="IPR000843">
    <property type="entry name" value="HTH_LacI"/>
</dbReference>
<dbReference type="SUPFAM" id="SSF53822">
    <property type="entry name" value="Periplasmic binding protein-like I"/>
    <property type="match status" value="1"/>
</dbReference>
<dbReference type="Pfam" id="PF13377">
    <property type="entry name" value="Peripla_BP_3"/>
    <property type="match status" value="1"/>
</dbReference>
<keyword evidence="2 5" id="KW-0238">DNA-binding</keyword>
<dbReference type="PANTHER" id="PTHR30146">
    <property type="entry name" value="LACI-RELATED TRANSCRIPTIONAL REPRESSOR"/>
    <property type="match status" value="1"/>
</dbReference>
<dbReference type="SUPFAM" id="SSF47413">
    <property type="entry name" value="lambda repressor-like DNA-binding domains"/>
    <property type="match status" value="1"/>
</dbReference>
<dbReference type="PANTHER" id="PTHR30146:SF109">
    <property type="entry name" value="HTH-TYPE TRANSCRIPTIONAL REGULATOR GALS"/>
    <property type="match status" value="1"/>
</dbReference>
<sequence length="348" mass="38855">MISKSFWRMPVRLKDLAAHLGLSVTTVSRALAGYSDVAPETRKRVLETAEALGYRPHPLARRLRKGRTEAVGIVIPAPKGQFADPFFLELLTGIGEALGEIGLDLLVTACPPGPEELDCYRHLVEERRVDALVVARTRVRDERILYLLEKDFPFVAHGRSQGVTKPFPFLDMDGTLGFYRATVHLLELGHRRIAFIGAPPELNFARHRLEGYLWAMREVGLEPPEEYLQQGDLTEEGGLMAAEALLSLPEPPTAILAATDRMAWGVLHALKKRGLRPGQQVSLIGYDDLPFSSYTDPPLSTLRQPFREEGRRLVELLLARLEGRPVEELREVWVPELVLRGTDGPAPV</sequence>
<feature type="domain" description="HTH lacI-type" evidence="4">
    <location>
        <begin position="11"/>
        <end position="65"/>
    </location>
</feature>
<dbReference type="CDD" id="cd20010">
    <property type="entry name" value="PBP1_AglR-like"/>
    <property type="match status" value="1"/>
</dbReference>
<dbReference type="Pfam" id="PF00356">
    <property type="entry name" value="LacI"/>
    <property type="match status" value="1"/>
</dbReference>
<name>A0ABY7RT24_9DEIN</name>
<dbReference type="InterPro" id="IPR028082">
    <property type="entry name" value="Peripla_BP_I"/>
</dbReference>
<dbReference type="InterPro" id="IPR046335">
    <property type="entry name" value="LacI/GalR-like_sensor"/>
</dbReference>
<dbReference type="SMART" id="SM00354">
    <property type="entry name" value="HTH_LACI"/>
    <property type="match status" value="1"/>
</dbReference>
<reference evidence="5 6" key="1">
    <citation type="submission" date="2019-12" db="EMBL/GenBank/DDBJ databases">
        <authorList>
            <person name="An T."/>
        </authorList>
    </citation>
    <scope>NUCLEOTIDE SEQUENCE [LARGE SCALE GENOMIC DNA]</scope>
    <source>
        <strain evidence="5 6">JCM 19900</strain>
    </source>
</reference>
<evidence type="ECO:0000313" key="5">
    <source>
        <dbReference type="EMBL" id="WCM39986.1"/>
    </source>
</evidence>